<keyword evidence="1" id="KW-0732">Signal</keyword>
<keyword evidence="3" id="KW-1185">Reference proteome</keyword>
<protein>
    <recommendedName>
        <fullName evidence="4">YbjN domain-containing protein</fullName>
    </recommendedName>
</protein>
<dbReference type="SUPFAM" id="SSF69635">
    <property type="entry name" value="Type III secretory system chaperone-like"/>
    <property type="match status" value="1"/>
</dbReference>
<evidence type="ECO:0000256" key="1">
    <source>
        <dbReference type="SAM" id="SignalP"/>
    </source>
</evidence>
<name>A0ABU3LFU4_9FLAO</name>
<evidence type="ECO:0008006" key="4">
    <source>
        <dbReference type="Google" id="ProtNLM"/>
    </source>
</evidence>
<dbReference type="Gene3D" id="3.30.1460.10">
    <property type="match status" value="1"/>
</dbReference>
<feature type="chain" id="PRO_5047494557" description="YbjN domain-containing protein" evidence="1">
    <location>
        <begin position="19"/>
        <end position="165"/>
    </location>
</feature>
<evidence type="ECO:0000313" key="3">
    <source>
        <dbReference type="Proteomes" id="UP001257277"/>
    </source>
</evidence>
<accession>A0ABU3LFU4</accession>
<dbReference type="EMBL" id="JAVTTO010000003">
    <property type="protein sequence ID" value="MDT7832610.1"/>
    <property type="molecule type" value="Genomic_DNA"/>
</dbReference>
<evidence type="ECO:0000313" key="2">
    <source>
        <dbReference type="EMBL" id="MDT7832610.1"/>
    </source>
</evidence>
<dbReference type="RefSeq" id="WP_349241868.1">
    <property type="nucleotide sequence ID" value="NZ_JAVTTO010000003.1"/>
</dbReference>
<organism evidence="2 3">
    <name type="scientific">Asprobacillus argus</name>
    <dbReference type="NCBI Taxonomy" id="3076534"/>
    <lineage>
        <taxon>Bacteria</taxon>
        <taxon>Pseudomonadati</taxon>
        <taxon>Bacteroidota</taxon>
        <taxon>Flavobacteriia</taxon>
        <taxon>Flavobacteriales</taxon>
        <taxon>Flavobacteriaceae</taxon>
        <taxon>Asprobacillus</taxon>
    </lineage>
</organism>
<gene>
    <name evidence="2" type="ORF">RQM59_09475</name>
</gene>
<dbReference type="Proteomes" id="UP001257277">
    <property type="component" value="Unassembled WGS sequence"/>
</dbReference>
<sequence>MKKAFLLFVFLFSFQATYSQQMTAEKLGTILTSVSDSIQGDNGRWQFKIKEVLFMCITDTKHNRMRIISPITEANRLDEKLKSAALVANFHSALDVKYAIAEDVLWSVFIHPLKELSEAQVKDAVSQVYSAHVTFGTSFSSTTLVFPGNEKKKEVPKKKVLKKQY</sequence>
<proteinExistence type="predicted"/>
<reference evidence="2 3" key="1">
    <citation type="submission" date="2023-09" db="EMBL/GenBank/DDBJ databases">
        <title>Novel taxa isolated from Blanes Bay.</title>
        <authorList>
            <person name="Rey-Velasco X."/>
            <person name="Lucena T."/>
        </authorList>
    </citation>
    <scope>NUCLEOTIDE SEQUENCE [LARGE SCALE GENOMIC DNA]</scope>
    <source>
        <strain evidence="2 3">S356</strain>
    </source>
</reference>
<comment type="caution">
    <text evidence="2">The sequence shown here is derived from an EMBL/GenBank/DDBJ whole genome shotgun (WGS) entry which is preliminary data.</text>
</comment>
<feature type="signal peptide" evidence="1">
    <location>
        <begin position="1"/>
        <end position="18"/>
    </location>
</feature>